<organism evidence="1 2">
    <name type="scientific">Tumebacillus permanentifrigoris</name>
    <dbReference type="NCBI Taxonomy" id="378543"/>
    <lineage>
        <taxon>Bacteria</taxon>
        <taxon>Bacillati</taxon>
        <taxon>Bacillota</taxon>
        <taxon>Bacilli</taxon>
        <taxon>Bacillales</taxon>
        <taxon>Alicyclobacillaceae</taxon>
        <taxon>Tumebacillus</taxon>
    </lineage>
</organism>
<dbReference type="Proteomes" id="UP000245634">
    <property type="component" value="Unassembled WGS sequence"/>
</dbReference>
<dbReference type="AlphaFoldDB" id="A0A316D9F8"/>
<name>A0A316D9F8_9BACL</name>
<keyword evidence="2" id="KW-1185">Reference proteome</keyword>
<protein>
    <recommendedName>
        <fullName evidence="3">YgiT-type zinc finger domain-containing protein</fullName>
    </recommendedName>
</protein>
<reference evidence="1 2" key="1">
    <citation type="submission" date="2018-05" db="EMBL/GenBank/DDBJ databases">
        <title>Genomic Encyclopedia of Type Strains, Phase IV (KMG-IV): sequencing the most valuable type-strain genomes for metagenomic binning, comparative biology and taxonomic classification.</title>
        <authorList>
            <person name="Goeker M."/>
        </authorList>
    </citation>
    <scope>NUCLEOTIDE SEQUENCE [LARGE SCALE GENOMIC DNA]</scope>
    <source>
        <strain evidence="1 2">DSM 18773</strain>
    </source>
</reference>
<proteinExistence type="predicted"/>
<evidence type="ECO:0000313" key="2">
    <source>
        <dbReference type="Proteomes" id="UP000245634"/>
    </source>
</evidence>
<dbReference type="EMBL" id="QGGL01000009">
    <property type="protein sequence ID" value="PWK12734.1"/>
    <property type="molecule type" value="Genomic_DNA"/>
</dbReference>
<dbReference type="RefSeq" id="WP_109689404.1">
    <property type="nucleotide sequence ID" value="NZ_QGGL01000009.1"/>
</dbReference>
<comment type="caution">
    <text evidence="1">The sequence shown here is derived from an EMBL/GenBank/DDBJ whole genome shotgun (WGS) entry which is preliminary data.</text>
</comment>
<accession>A0A316D9F8</accession>
<evidence type="ECO:0008006" key="3">
    <source>
        <dbReference type="Google" id="ProtNLM"/>
    </source>
</evidence>
<dbReference type="OrthoDB" id="2381339at2"/>
<gene>
    <name evidence="1" type="ORF">C7459_10986</name>
</gene>
<sequence length="139" mass="16024">MTQKDFCCGLTMIGLLRSIYSEGGVLVHDVPMLVCPTCHKSHIIPDLEFDYIMLTHYCESDRVKVTSLRDAIGERKILDALAKYPEDERIRTGRRVLPQQIDAVLDLINVAKGMDDEQWHNELLDQLKKFSSYQQIKSR</sequence>
<evidence type="ECO:0000313" key="1">
    <source>
        <dbReference type="EMBL" id="PWK12734.1"/>
    </source>
</evidence>